<dbReference type="AlphaFoldDB" id="A0AAQ3JL33"/>
<accession>A0AAQ3JL33</accession>
<dbReference type="GO" id="GO:0005524">
    <property type="term" value="F:ATP binding"/>
    <property type="evidence" value="ECO:0007669"/>
    <property type="project" value="UniProtKB-KW"/>
</dbReference>
<keyword evidence="5" id="KW-0255">Endonuclease</keyword>
<dbReference type="FunFam" id="3.30.565.10:FF:000075">
    <property type="entry name" value="MORC family CW-type zinc finger protein 4"/>
    <property type="match status" value="1"/>
</dbReference>
<dbReference type="GO" id="GO:0031349">
    <property type="term" value="P:positive regulation of defense response"/>
    <property type="evidence" value="ECO:0007669"/>
    <property type="project" value="UniProtKB-ARBA"/>
</dbReference>
<organism evidence="15 16">
    <name type="scientific">Canna indica</name>
    <name type="common">Indian-shot</name>
    <dbReference type="NCBI Taxonomy" id="4628"/>
    <lineage>
        <taxon>Eukaryota</taxon>
        <taxon>Viridiplantae</taxon>
        <taxon>Streptophyta</taxon>
        <taxon>Embryophyta</taxon>
        <taxon>Tracheophyta</taxon>
        <taxon>Spermatophyta</taxon>
        <taxon>Magnoliopsida</taxon>
        <taxon>Liliopsida</taxon>
        <taxon>Zingiberales</taxon>
        <taxon>Cannaceae</taxon>
        <taxon>Canna</taxon>
    </lineage>
</organism>
<dbReference type="PANTHER" id="PTHR23336:SF44">
    <property type="entry name" value="PROTEIN MICRORCHIDIA 6"/>
    <property type="match status" value="1"/>
</dbReference>
<evidence type="ECO:0000256" key="12">
    <source>
        <dbReference type="ARBA" id="ARBA00023204"/>
    </source>
</evidence>
<dbReference type="GO" id="GO:0004519">
    <property type="term" value="F:endonuclease activity"/>
    <property type="evidence" value="ECO:0007669"/>
    <property type="project" value="UniProtKB-KW"/>
</dbReference>
<keyword evidence="3" id="KW-0540">Nuclease</keyword>
<evidence type="ECO:0000256" key="11">
    <source>
        <dbReference type="ARBA" id="ARBA00023158"/>
    </source>
</evidence>
<dbReference type="Pfam" id="PF13589">
    <property type="entry name" value="HATPase_c_3"/>
    <property type="match status" value="1"/>
</dbReference>
<reference evidence="15 16" key="1">
    <citation type="submission" date="2023-10" db="EMBL/GenBank/DDBJ databases">
        <title>Chromosome-scale genome assembly provides insights into flower coloration mechanisms of Canna indica.</title>
        <authorList>
            <person name="Li C."/>
        </authorList>
    </citation>
    <scope>NUCLEOTIDE SEQUENCE [LARGE SCALE GENOMIC DNA]</scope>
    <source>
        <tissue evidence="15">Flower</tissue>
    </source>
</reference>
<dbReference type="SUPFAM" id="SSF55874">
    <property type="entry name" value="ATPase domain of HSP90 chaperone/DNA topoisomerase II/histidine kinase"/>
    <property type="match status" value="1"/>
</dbReference>
<keyword evidence="11" id="KW-0943">RNA-mediated gene silencing</keyword>
<evidence type="ECO:0000256" key="7">
    <source>
        <dbReference type="ARBA" id="ARBA00022801"/>
    </source>
</evidence>
<evidence type="ECO:0000256" key="9">
    <source>
        <dbReference type="ARBA" id="ARBA00022853"/>
    </source>
</evidence>
<keyword evidence="9" id="KW-0156">Chromatin regulator</keyword>
<keyword evidence="8" id="KW-0067">ATP-binding</keyword>
<name>A0AAQ3JL33_9LILI</name>
<dbReference type="GO" id="GO:0016887">
    <property type="term" value="F:ATP hydrolysis activity"/>
    <property type="evidence" value="ECO:0007669"/>
    <property type="project" value="InterPro"/>
</dbReference>
<sequence length="751" mass="84423">MSMPNLRSGGQMNTQVMIDHKPCAVSIVGQEKTANHQLTSPNSATSQGFVESRNMQISNRFPNQFVIAGQSSSSDGYIPVDHFCGPRALPSRKFWSAGVYEVEPTIRPPSHNNQNRLCVHPKFLHSNATSHKWAFGAVAELLDNAVDEIRNGATFVNLDKITNPLDGSPALLIQDDGGGMDPESLRCCMSFGFSDKGSCSAIGQYGNGFKTSTMRLGADVIVFSRHIKRSMSTLSVALLSYTYLIQEGYNDIVVPAVDYAMDPSNGIVTKLLRNGEKQFFSNLSFLLKWSPFRTENELLKNFDDIGHHGTRIIIYNLWFNDMGVRELDFETNEKDIMLSGAPKQVESNSISVKLTQKHIANRLRYSLQVYLSILYLHLPEDFTIILRGCEVKRHTIASDLRYCECIKYCPQVGGKTEGEVVTTIGFLKEAPFVNVHGFNIYHRKRLILPFWRVASASGSRGRGVVGVLQADFIKPTHDKQDFEKSALYQKLECRLKEMTYEYWENYCHVLGYRKNTPRLIPPAAIIPLPPPASSGNNMKTIPINPEFSLYTIEHSDRLACTPAMGLYPSSKKSSPGELYTVQTSNSIGGRSEQAELIAECEPLKRRKMCGTVMEEEQSSYPSELVNCVRQKQVEETKALIQENKDLDKEKSSTQIEEEYESMTVEVGSTYQHPSKMCKKIVADEVFDIVSSGDPLSKVTDRIDSAVKSVMDKNKKDEFIFLAYYESWKSKIFTQFAFPPVLVPLTTKEYDL</sequence>
<evidence type="ECO:0000256" key="3">
    <source>
        <dbReference type="ARBA" id="ARBA00022722"/>
    </source>
</evidence>
<evidence type="ECO:0000259" key="14">
    <source>
        <dbReference type="Pfam" id="PF17942"/>
    </source>
</evidence>
<dbReference type="GO" id="GO:0006325">
    <property type="term" value="P:chromatin organization"/>
    <property type="evidence" value="ECO:0007669"/>
    <property type="project" value="UniProtKB-KW"/>
</dbReference>
<dbReference type="GO" id="GO:0006281">
    <property type="term" value="P:DNA repair"/>
    <property type="evidence" value="ECO:0007669"/>
    <property type="project" value="UniProtKB-KW"/>
</dbReference>
<dbReference type="InterPro" id="IPR045261">
    <property type="entry name" value="MORC_ATPase"/>
</dbReference>
<comment type="subcellular location">
    <subcellularLocation>
        <location evidence="1">Nucleus</location>
    </subcellularLocation>
</comment>
<gene>
    <name evidence="15" type="ORF">Cni_G00525</name>
</gene>
<keyword evidence="4" id="KW-0547">Nucleotide-binding</keyword>
<dbReference type="PANTHER" id="PTHR23336">
    <property type="entry name" value="ZINC FINGER CW-TYPE COILED-COIL DOMAIN PROTEIN 3"/>
    <property type="match status" value="1"/>
</dbReference>
<feature type="domain" description="Morc S5" evidence="14">
    <location>
        <begin position="365"/>
        <end position="503"/>
    </location>
</feature>
<keyword evidence="12" id="KW-0234">DNA repair</keyword>
<dbReference type="Pfam" id="PF17942">
    <property type="entry name" value="Morc6_S5"/>
    <property type="match status" value="1"/>
</dbReference>
<keyword evidence="16" id="KW-1185">Reference proteome</keyword>
<keyword evidence="7" id="KW-0378">Hydrolase</keyword>
<dbReference type="GO" id="GO:0005634">
    <property type="term" value="C:nucleus"/>
    <property type="evidence" value="ECO:0007669"/>
    <property type="project" value="UniProtKB-SubCell"/>
</dbReference>
<dbReference type="EMBL" id="CP136890">
    <property type="protein sequence ID" value="WOK91834.1"/>
    <property type="molecule type" value="Genomic_DNA"/>
</dbReference>
<keyword evidence="13" id="KW-0539">Nucleus</keyword>
<dbReference type="Gene3D" id="3.30.565.10">
    <property type="entry name" value="Histidine kinase-like ATPase, C-terminal domain"/>
    <property type="match status" value="1"/>
</dbReference>
<dbReference type="InterPro" id="IPR041006">
    <property type="entry name" value="Morc_S5"/>
</dbReference>
<keyword evidence="10" id="KW-0175">Coiled coil</keyword>
<proteinExistence type="inferred from homology"/>
<evidence type="ECO:0000256" key="6">
    <source>
        <dbReference type="ARBA" id="ARBA00022763"/>
    </source>
</evidence>
<evidence type="ECO:0000256" key="4">
    <source>
        <dbReference type="ARBA" id="ARBA00022741"/>
    </source>
</evidence>
<dbReference type="InterPro" id="IPR036890">
    <property type="entry name" value="HATPase_C_sf"/>
</dbReference>
<dbReference type="Proteomes" id="UP001327560">
    <property type="component" value="Chromosome 1"/>
</dbReference>
<dbReference type="GO" id="GO:0031047">
    <property type="term" value="P:regulatory ncRNA-mediated gene silencing"/>
    <property type="evidence" value="ECO:0007669"/>
    <property type="project" value="UniProtKB-KW"/>
</dbReference>
<evidence type="ECO:0000256" key="1">
    <source>
        <dbReference type="ARBA" id="ARBA00004123"/>
    </source>
</evidence>
<protein>
    <submittedName>
        <fullName evidence="15">Protein MICRORCHIDIA 6-like isoform X1</fullName>
    </submittedName>
</protein>
<evidence type="ECO:0000256" key="13">
    <source>
        <dbReference type="ARBA" id="ARBA00023242"/>
    </source>
</evidence>
<evidence type="ECO:0000313" key="16">
    <source>
        <dbReference type="Proteomes" id="UP001327560"/>
    </source>
</evidence>
<keyword evidence="6" id="KW-0227">DNA damage</keyword>
<evidence type="ECO:0000256" key="10">
    <source>
        <dbReference type="ARBA" id="ARBA00023054"/>
    </source>
</evidence>
<comment type="similarity">
    <text evidence="2">Belongs to the MORC ATPase protein family.</text>
</comment>
<evidence type="ECO:0000256" key="8">
    <source>
        <dbReference type="ARBA" id="ARBA00022840"/>
    </source>
</evidence>
<evidence type="ECO:0000256" key="2">
    <source>
        <dbReference type="ARBA" id="ARBA00007845"/>
    </source>
</evidence>
<evidence type="ECO:0000313" key="15">
    <source>
        <dbReference type="EMBL" id="WOK91834.1"/>
    </source>
</evidence>
<evidence type="ECO:0000256" key="5">
    <source>
        <dbReference type="ARBA" id="ARBA00022759"/>
    </source>
</evidence>